<sequence>MSIFDDFMSDEYIRDKFDDEIEEKEYESFDKKKNNDEKNKLQKYNIINDEIESTTIINRNPQANKKTINIKGEYHSLKLPKFLEVCPDIEKKKKTEKNEKETYEISQVGANKSAVISWSFDENLYTQIKEKKNINDLFEGEKEQNKIMNENNNQECLTDDSELNMSDLDDIYEKYDVDNSDIISVPNNGENANEHILLKNLEFLETNSFIVEYEDGKKILFVDNNPYMLEEDNDLNYLIECTDENVLLIHGKIGKKLFIKTISKEEQIPPQKLKTPEENIYYSLNENT</sequence>
<dbReference type="EMBL" id="LT160033">
    <property type="protein sequence ID" value="CXJ00393.1"/>
    <property type="molecule type" value="Genomic_DNA"/>
</dbReference>
<dbReference type="Proteomes" id="UP000220214">
    <property type="component" value="Chromosome 13"/>
</dbReference>
<evidence type="ECO:0000313" key="1">
    <source>
        <dbReference type="EMBL" id="CXJ00393.1"/>
    </source>
</evidence>
<evidence type="ECO:0000313" key="8">
    <source>
        <dbReference type="Proteomes" id="UP000219974"/>
    </source>
</evidence>
<dbReference type="OMA" id="MPIHCIL"/>
<proteinExistence type="predicted"/>
<dbReference type="Proteomes" id="UP000516480">
    <property type="component" value="Chromosome 13"/>
</dbReference>
<name>A0A0Y9ZS33_PLABE</name>
<protein>
    <submittedName>
        <fullName evidence="1">Uncharacterized protein</fullName>
    </submittedName>
</protein>
<dbReference type="OrthoDB" id="385061at2759"/>
<reference evidence="1 6" key="1">
    <citation type="submission" date="2016-02" db="EMBL/GenBank/DDBJ databases">
        <authorList>
            <consortium name="Pathogen Informatics"/>
        </authorList>
    </citation>
    <scope>NUCLEOTIDE SEQUENCE [LARGE SCALE GENOMIC DNA]</scope>
    <source>
        <strain evidence="1 6">K173</strain>
        <strain evidence="2 10">NK65 ny</strain>
        <strain evidence="5 9">NK65e</strain>
        <strain evidence="3 7">SP11 Antwerpcl1</strain>
        <strain evidence="4 8">SP11 RLL</strain>
    </source>
</reference>
<organism evidence="1 6">
    <name type="scientific">Plasmodium berghei</name>
    <dbReference type="NCBI Taxonomy" id="5821"/>
    <lineage>
        <taxon>Eukaryota</taxon>
        <taxon>Sar</taxon>
        <taxon>Alveolata</taxon>
        <taxon>Apicomplexa</taxon>
        <taxon>Aconoidasida</taxon>
        <taxon>Haemosporida</taxon>
        <taxon>Plasmodiidae</taxon>
        <taxon>Plasmodium</taxon>
        <taxon>Plasmodium (Vinckeia)</taxon>
    </lineage>
</organism>
<accession>A0A0Y9ZS33</accession>
<dbReference type="EMBL" id="LT608149">
    <property type="protein sequence ID" value="SCL98011.1"/>
    <property type="molecule type" value="Genomic_DNA"/>
</dbReference>
<evidence type="ECO:0000313" key="10">
    <source>
        <dbReference type="Proteomes" id="UP000516480"/>
    </source>
</evidence>
<gene>
    <name evidence="1" type="ORF">PBK173_000407000</name>
    <name evidence="5" type="ORF">PBNK65E_000396000</name>
    <name evidence="2" type="ORF">PBNK65NY_000395500</name>
    <name evidence="3" type="ORF">PBSP11A_000395900</name>
    <name evidence="4" type="ORF">PBSP11RLL_000396100</name>
</gene>
<evidence type="ECO:0000313" key="2">
    <source>
        <dbReference type="EMBL" id="SCL98011.1"/>
    </source>
</evidence>
<evidence type="ECO:0000313" key="9">
    <source>
        <dbReference type="Proteomes" id="UP000220214"/>
    </source>
</evidence>
<evidence type="ECO:0000313" key="5">
    <source>
        <dbReference type="EMBL" id="SCN27965.1"/>
    </source>
</evidence>
<evidence type="ECO:0000313" key="7">
    <source>
        <dbReference type="Proteomes" id="UP000219860"/>
    </source>
</evidence>
<dbReference type="AlphaFoldDB" id="A0A0Y9ZS33"/>
<dbReference type="EMBL" id="LT608261">
    <property type="protein sequence ID" value="SCM16734.1"/>
    <property type="molecule type" value="Genomic_DNA"/>
</dbReference>
<dbReference type="Proteomes" id="UP000219974">
    <property type="component" value="Chromosome 13"/>
</dbReference>
<dbReference type="EMBL" id="LT608277">
    <property type="protein sequence ID" value="SCM18532.1"/>
    <property type="molecule type" value="Genomic_DNA"/>
</dbReference>
<dbReference type="Proteomes" id="UP000069549">
    <property type="component" value="Chromosome 13"/>
</dbReference>
<evidence type="ECO:0000313" key="4">
    <source>
        <dbReference type="EMBL" id="SCM18532.1"/>
    </source>
</evidence>
<evidence type="ECO:0000313" key="6">
    <source>
        <dbReference type="Proteomes" id="UP000069549"/>
    </source>
</evidence>
<dbReference type="Proteomes" id="UP000219860">
    <property type="component" value="Chromosome 13"/>
</dbReference>
<dbReference type="VEuPathDB" id="PlasmoDB:PBANKA_1346100"/>
<dbReference type="EMBL" id="LT614639">
    <property type="protein sequence ID" value="SCN27965.1"/>
    <property type="molecule type" value="Genomic_DNA"/>
</dbReference>
<evidence type="ECO:0000313" key="3">
    <source>
        <dbReference type="EMBL" id="SCM16734.1"/>
    </source>
</evidence>